<keyword evidence="6 9" id="KW-0227">DNA damage</keyword>
<comment type="catalytic activity">
    <reaction evidence="8 9">
        <text>a 6-O-methyl-2'-deoxyguanosine in DNA + L-cysteinyl-[protein] = S-methyl-L-cysteinyl-[protein] + a 2'-deoxyguanosine in DNA</text>
        <dbReference type="Rhea" id="RHEA:24000"/>
        <dbReference type="Rhea" id="RHEA-COMP:10131"/>
        <dbReference type="Rhea" id="RHEA-COMP:10132"/>
        <dbReference type="Rhea" id="RHEA-COMP:11367"/>
        <dbReference type="Rhea" id="RHEA-COMP:11368"/>
        <dbReference type="ChEBI" id="CHEBI:29950"/>
        <dbReference type="ChEBI" id="CHEBI:82612"/>
        <dbReference type="ChEBI" id="CHEBI:85445"/>
        <dbReference type="ChEBI" id="CHEBI:85448"/>
        <dbReference type="EC" id="2.1.1.63"/>
    </reaction>
</comment>
<dbReference type="InterPro" id="IPR036631">
    <property type="entry name" value="MGMT_N_sf"/>
</dbReference>
<dbReference type="SUPFAM" id="SSF53155">
    <property type="entry name" value="Methylated DNA-protein cysteine methyltransferase domain"/>
    <property type="match status" value="1"/>
</dbReference>
<dbReference type="CDD" id="cd06445">
    <property type="entry name" value="ATase"/>
    <property type="match status" value="1"/>
</dbReference>
<dbReference type="Gene3D" id="3.30.160.70">
    <property type="entry name" value="Methylated DNA-protein cysteine methyltransferase domain"/>
    <property type="match status" value="1"/>
</dbReference>
<evidence type="ECO:0000256" key="6">
    <source>
        <dbReference type="ARBA" id="ARBA00022763"/>
    </source>
</evidence>
<dbReference type="InterPro" id="IPR014048">
    <property type="entry name" value="MethylDNA_cys_MeTrfase_DNA-bd"/>
</dbReference>
<evidence type="ECO:0000256" key="9">
    <source>
        <dbReference type="HAMAP-Rule" id="MF_00772"/>
    </source>
</evidence>
<dbReference type="GO" id="GO:0032259">
    <property type="term" value="P:methylation"/>
    <property type="evidence" value="ECO:0007669"/>
    <property type="project" value="UniProtKB-KW"/>
</dbReference>
<dbReference type="InterPro" id="IPR001497">
    <property type="entry name" value="MethylDNA_cys_MeTrfase_AS"/>
</dbReference>
<dbReference type="GO" id="GO:0005737">
    <property type="term" value="C:cytoplasm"/>
    <property type="evidence" value="ECO:0007669"/>
    <property type="project" value="UniProtKB-SubCell"/>
</dbReference>
<feature type="domain" description="Methylguanine DNA methyltransferase ribonuclease-like" evidence="11">
    <location>
        <begin position="3"/>
        <end position="70"/>
    </location>
</feature>
<dbReference type="InterPro" id="IPR036217">
    <property type="entry name" value="MethylDNA_cys_MeTrfase_DNAb"/>
</dbReference>
<organism evidence="12 13">
    <name type="scientific">Candidatus Aphodenecus pullistercoris</name>
    <dbReference type="NCBI Taxonomy" id="2840669"/>
    <lineage>
        <taxon>Bacteria</taxon>
        <taxon>Pseudomonadati</taxon>
        <taxon>Spirochaetota</taxon>
        <taxon>Spirochaetia</taxon>
        <taxon>Spirochaetales</taxon>
        <taxon>Candidatus Aphodenecus</taxon>
    </lineage>
</organism>
<proteinExistence type="inferred from homology"/>
<evidence type="ECO:0000256" key="2">
    <source>
        <dbReference type="ARBA" id="ARBA00008711"/>
    </source>
</evidence>
<dbReference type="GO" id="GO:0003908">
    <property type="term" value="F:methylated-DNA-[protein]-cysteine S-methyltransferase activity"/>
    <property type="evidence" value="ECO:0007669"/>
    <property type="project" value="UniProtKB-UniRule"/>
</dbReference>
<comment type="catalytic activity">
    <reaction evidence="1 9">
        <text>a 4-O-methyl-thymidine in DNA + L-cysteinyl-[protein] = a thymidine in DNA + S-methyl-L-cysteinyl-[protein]</text>
        <dbReference type="Rhea" id="RHEA:53428"/>
        <dbReference type="Rhea" id="RHEA-COMP:10131"/>
        <dbReference type="Rhea" id="RHEA-COMP:10132"/>
        <dbReference type="Rhea" id="RHEA-COMP:13555"/>
        <dbReference type="Rhea" id="RHEA-COMP:13556"/>
        <dbReference type="ChEBI" id="CHEBI:29950"/>
        <dbReference type="ChEBI" id="CHEBI:82612"/>
        <dbReference type="ChEBI" id="CHEBI:137386"/>
        <dbReference type="ChEBI" id="CHEBI:137387"/>
        <dbReference type="EC" id="2.1.1.63"/>
    </reaction>
</comment>
<sequence length="159" mass="17360">MLMRTWPSPLGMMTMTGDDAGLTGLWFEGQRHMPDLCGCGDGDCPVFDLTVRWLEDYFSGGRPDVEIPLLLSGTAFQLSVWGQLEKIPYGCTTSYGEIARRLGCQSARAVGLAVGRNPISLIIPCHRVIGSDGRLTGYAGGLWRKEALLRLEGVLPQED</sequence>
<evidence type="ECO:0000259" key="10">
    <source>
        <dbReference type="Pfam" id="PF01035"/>
    </source>
</evidence>
<evidence type="ECO:0000313" key="13">
    <source>
        <dbReference type="Proteomes" id="UP000823633"/>
    </source>
</evidence>
<evidence type="ECO:0000256" key="3">
    <source>
        <dbReference type="ARBA" id="ARBA00022490"/>
    </source>
</evidence>
<evidence type="ECO:0000313" key="12">
    <source>
        <dbReference type="EMBL" id="MBO8443770.1"/>
    </source>
</evidence>
<dbReference type="PANTHER" id="PTHR10815:SF5">
    <property type="entry name" value="METHYLATED-DNA--PROTEIN-CYSTEINE METHYLTRANSFERASE"/>
    <property type="match status" value="1"/>
</dbReference>
<accession>A0A9D9EBK1</accession>
<dbReference type="NCBIfam" id="TIGR00589">
    <property type="entry name" value="ogt"/>
    <property type="match status" value="1"/>
</dbReference>
<dbReference type="PROSITE" id="PS00374">
    <property type="entry name" value="MGMT"/>
    <property type="match status" value="1"/>
</dbReference>
<comment type="subcellular location">
    <subcellularLocation>
        <location evidence="9">Cytoplasm</location>
    </subcellularLocation>
</comment>
<protein>
    <recommendedName>
        <fullName evidence="9">Methylated-DNA--protein-cysteine methyltransferase</fullName>
        <ecNumber evidence="9">2.1.1.63</ecNumber>
    </recommendedName>
    <alternativeName>
        <fullName evidence="9">6-O-methylguanine-DNA methyltransferase</fullName>
        <shortName evidence="9">MGMT</shortName>
    </alternativeName>
    <alternativeName>
        <fullName evidence="9">O-6-methylguanine-DNA-alkyltransferase</fullName>
    </alternativeName>
</protein>
<dbReference type="Proteomes" id="UP000823633">
    <property type="component" value="Unassembled WGS sequence"/>
</dbReference>
<keyword evidence="3 9" id="KW-0963">Cytoplasm</keyword>
<dbReference type="PANTHER" id="PTHR10815">
    <property type="entry name" value="METHYLATED-DNA--PROTEIN-CYSTEINE METHYLTRANSFERASE"/>
    <property type="match status" value="1"/>
</dbReference>
<dbReference type="Pfam" id="PF01035">
    <property type="entry name" value="DNA_binding_1"/>
    <property type="match status" value="1"/>
</dbReference>
<gene>
    <name evidence="12" type="ORF">IAC42_08480</name>
</gene>
<evidence type="ECO:0000256" key="4">
    <source>
        <dbReference type="ARBA" id="ARBA00022603"/>
    </source>
</evidence>
<dbReference type="Pfam" id="PF02870">
    <property type="entry name" value="Methyltransf_1N"/>
    <property type="match status" value="1"/>
</dbReference>
<dbReference type="FunFam" id="1.10.10.10:FF:000214">
    <property type="entry name" value="Methylated-DNA--protein-cysteine methyltransferase"/>
    <property type="match status" value="1"/>
</dbReference>
<reference evidence="12" key="1">
    <citation type="submission" date="2020-10" db="EMBL/GenBank/DDBJ databases">
        <authorList>
            <person name="Gilroy R."/>
        </authorList>
    </citation>
    <scope>NUCLEOTIDE SEQUENCE</scope>
    <source>
        <strain evidence="12">11167</strain>
    </source>
</reference>
<comment type="similarity">
    <text evidence="2 9">Belongs to the MGMT family.</text>
</comment>
<keyword evidence="7 9" id="KW-0234">DNA repair</keyword>
<dbReference type="HAMAP" id="MF_00772">
    <property type="entry name" value="OGT"/>
    <property type="match status" value="1"/>
</dbReference>
<dbReference type="InterPro" id="IPR036388">
    <property type="entry name" value="WH-like_DNA-bd_sf"/>
</dbReference>
<dbReference type="EC" id="2.1.1.63" evidence="9"/>
<evidence type="ECO:0000259" key="11">
    <source>
        <dbReference type="Pfam" id="PF02870"/>
    </source>
</evidence>
<keyword evidence="5 9" id="KW-0808">Transferase</keyword>
<comment type="miscellaneous">
    <text evidence="9">This enzyme catalyzes only one turnover and therefore is not strictly catalytic. According to one definition, an enzyme is a biocatalyst that acts repeatedly and over many reaction cycles.</text>
</comment>
<dbReference type="InterPro" id="IPR023546">
    <property type="entry name" value="MGMT"/>
</dbReference>
<name>A0A9D9EBK1_9SPIR</name>
<comment type="function">
    <text evidence="9">Involved in the cellular defense against the biological effects of O6-methylguanine (O6-MeG) and O4-methylthymine (O4-MeT) in DNA. Repairs the methylated nucleobase in DNA by stoichiometrically transferring the methyl group to a cysteine residue in the enzyme. This is a suicide reaction: the enzyme is irreversibly inactivated.</text>
</comment>
<dbReference type="SUPFAM" id="SSF46767">
    <property type="entry name" value="Methylated DNA-protein cysteine methyltransferase, C-terminal domain"/>
    <property type="match status" value="1"/>
</dbReference>
<evidence type="ECO:0000256" key="1">
    <source>
        <dbReference type="ARBA" id="ARBA00001286"/>
    </source>
</evidence>
<feature type="domain" description="Methylated-DNA-[protein]-cysteine S-methyltransferase DNA binding" evidence="10">
    <location>
        <begin position="75"/>
        <end position="154"/>
    </location>
</feature>
<dbReference type="GO" id="GO:0006307">
    <property type="term" value="P:DNA alkylation repair"/>
    <property type="evidence" value="ECO:0007669"/>
    <property type="project" value="UniProtKB-UniRule"/>
</dbReference>
<dbReference type="AlphaFoldDB" id="A0A9D9EBK1"/>
<evidence type="ECO:0000256" key="7">
    <source>
        <dbReference type="ARBA" id="ARBA00023204"/>
    </source>
</evidence>
<dbReference type="Gene3D" id="1.10.10.10">
    <property type="entry name" value="Winged helix-like DNA-binding domain superfamily/Winged helix DNA-binding domain"/>
    <property type="match status" value="1"/>
</dbReference>
<dbReference type="EMBL" id="JADIMU010000057">
    <property type="protein sequence ID" value="MBO8443770.1"/>
    <property type="molecule type" value="Genomic_DNA"/>
</dbReference>
<dbReference type="InterPro" id="IPR008332">
    <property type="entry name" value="MethylG_MeTrfase_N"/>
</dbReference>
<comment type="caution">
    <text evidence="12">The sequence shown here is derived from an EMBL/GenBank/DDBJ whole genome shotgun (WGS) entry which is preliminary data.</text>
</comment>
<evidence type="ECO:0000256" key="8">
    <source>
        <dbReference type="ARBA" id="ARBA00049348"/>
    </source>
</evidence>
<reference evidence="12" key="2">
    <citation type="journal article" date="2021" name="PeerJ">
        <title>Extensive microbial diversity within the chicken gut microbiome revealed by metagenomics and culture.</title>
        <authorList>
            <person name="Gilroy R."/>
            <person name="Ravi A."/>
            <person name="Getino M."/>
            <person name="Pursley I."/>
            <person name="Horton D.L."/>
            <person name="Alikhan N.F."/>
            <person name="Baker D."/>
            <person name="Gharbi K."/>
            <person name="Hall N."/>
            <person name="Watson M."/>
            <person name="Adriaenssens E.M."/>
            <person name="Foster-Nyarko E."/>
            <person name="Jarju S."/>
            <person name="Secka A."/>
            <person name="Antonio M."/>
            <person name="Oren A."/>
            <person name="Chaudhuri R.R."/>
            <person name="La Ragione R."/>
            <person name="Hildebrand F."/>
            <person name="Pallen M.J."/>
        </authorList>
    </citation>
    <scope>NUCLEOTIDE SEQUENCE</scope>
    <source>
        <strain evidence="12">11167</strain>
    </source>
</reference>
<evidence type="ECO:0000256" key="5">
    <source>
        <dbReference type="ARBA" id="ARBA00022679"/>
    </source>
</evidence>
<keyword evidence="4 9" id="KW-0489">Methyltransferase</keyword>
<feature type="active site" description="Nucleophile; methyl group acceptor" evidence="9">
    <location>
        <position position="125"/>
    </location>
</feature>